<evidence type="ECO:0000313" key="2">
    <source>
        <dbReference type="EMBL" id="KAF2764368.1"/>
    </source>
</evidence>
<dbReference type="OrthoDB" id="542013at2759"/>
<name>A0A6G1KW25_9PEZI</name>
<dbReference type="PANTHER" id="PTHR43157">
    <property type="entry name" value="PHOSPHATIDYLINOSITOL-GLYCAN BIOSYNTHESIS CLASS F PROTEIN-RELATED"/>
    <property type="match status" value="1"/>
</dbReference>
<dbReference type="SUPFAM" id="SSF51735">
    <property type="entry name" value="NAD(P)-binding Rossmann-fold domains"/>
    <property type="match status" value="1"/>
</dbReference>
<dbReference type="InterPro" id="IPR002347">
    <property type="entry name" value="SDR_fam"/>
</dbReference>
<dbReference type="Pfam" id="PF00106">
    <property type="entry name" value="adh_short"/>
    <property type="match status" value="1"/>
</dbReference>
<protein>
    <submittedName>
        <fullName evidence="2">NAD(P)-binding protein</fullName>
    </submittedName>
</protein>
<dbReference type="EMBL" id="ML995927">
    <property type="protein sequence ID" value="KAF2764368.1"/>
    <property type="molecule type" value="Genomic_DNA"/>
</dbReference>
<proteinExistence type="predicted"/>
<dbReference type="InterPro" id="IPR036291">
    <property type="entry name" value="NAD(P)-bd_dom_sf"/>
</dbReference>
<dbReference type="PRINTS" id="PR00081">
    <property type="entry name" value="GDHRDH"/>
</dbReference>
<gene>
    <name evidence="2" type="ORF">EJ03DRAFT_282156</name>
</gene>
<dbReference type="PANTHER" id="PTHR43157:SF22">
    <property type="entry name" value="SHORT-CHAIN DEHYDROGENASE_REDUCTASE PHMF"/>
    <property type="match status" value="1"/>
</dbReference>
<keyword evidence="1" id="KW-0560">Oxidoreductase</keyword>
<reference evidence="2" key="1">
    <citation type="journal article" date="2020" name="Stud. Mycol.">
        <title>101 Dothideomycetes genomes: a test case for predicting lifestyles and emergence of pathogens.</title>
        <authorList>
            <person name="Haridas S."/>
            <person name="Albert R."/>
            <person name="Binder M."/>
            <person name="Bloem J."/>
            <person name="Labutti K."/>
            <person name="Salamov A."/>
            <person name="Andreopoulos B."/>
            <person name="Baker S."/>
            <person name="Barry K."/>
            <person name="Bills G."/>
            <person name="Bluhm B."/>
            <person name="Cannon C."/>
            <person name="Castanera R."/>
            <person name="Culley D."/>
            <person name="Daum C."/>
            <person name="Ezra D."/>
            <person name="Gonzalez J."/>
            <person name="Henrissat B."/>
            <person name="Kuo A."/>
            <person name="Liang C."/>
            <person name="Lipzen A."/>
            <person name="Lutzoni F."/>
            <person name="Magnuson J."/>
            <person name="Mondo S."/>
            <person name="Nolan M."/>
            <person name="Ohm R."/>
            <person name="Pangilinan J."/>
            <person name="Park H.-J."/>
            <person name="Ramirez L."/>
            <person name="Alfaro M."/>
            <person name="Sun H."/>
            <person name="Tritt A."/>
            <person name="Yoshinaga Y."/>
            <person name="Zwiers L.-H."/>
            <person name="Turgeon B."/>
            <person name="Goodwin S."/>
            <person name="Spatafora J."/>
            <person name="Crous P."/>
            <person name="Grigoriev I."/>
        </authorList>
    </citation>
    <scope>NUCLEOTIDE SEQUENCE</scope>
    <source>
        <strain evidence="2">CBS 116005</strain>
    </source>
</reference>
<dbReference type="GO" id="GO:0016491">
    <property type="term" value="F:oxidoreductase activity"/>
    <property type="evidence" value="ECO:0007669"/>
    <property type="project" value="UniProtKB-KW"/>
</dbReference>
<dbReference type="Proteomes" id="UP000799436">
    <property type="component" value="Unassembled WGS sequence"/>
</dbReference>
<dbReference type="AlphaFoldDB" id="A0A6G1KW25"/>
<dbReference type="Gene3D" id="3.40.50.720">
    <property type="entry name" value="NAD(P)-binding Rossmann-like Domain"/>
    <property type="match status" value="1"/>
</dbReference>
<accession>A0A6G1KW25</accession>
<evidence type="ECO:0000256" key="1">
    <source>
        <dbReference type="ARBA" id="ARBA00023002"/>
    </source>
</evidence>
<sequence length="295" mass="32751">MISAWRGARNPPKDTRPSFTGRTVLVTGANTGIGFEAAVKFVQLDAAKVILGVRIITNGEDAKVAIEARTGRKDVVEVWQLDMLDYESVRAFAAKAERELERLDIAVMNAGVLAGRYEQSAYGWEKMLQVNVLSTTLLSQLLLPKLRASKTEDFTPILELVSSHLHHNVQKIGTDPHTDEGPLALYNRPVGFVYLKQYALSKLFLEYAHVALAGLALNKDTSKPDVLVISVCPGATQSEITRDAQKYDLRMRLAIWLFGGMFQRRTEEGARTYITALTVGQEGHGRWFMDDSIKG</sequence>
<organism evidence="2 3">
    <name type="scientific">Teratosphaeria nubilosa</name>
    <dbReference type="NCBI Taxonomy" id="161662"/>
    <lineage>
        <taxon>Eukaryota</taxon>
        <taxon>Fungi</taxon>
        <taxon>Dikarya</taxon>
        <taxon>Ascomycota</taxon>
        <taxon>Pezizomycotina</taxon>
        <taxon>Dothideomycetes</taxon>
        <taxon>Dothideomycetidae</taxon>
        <taxon>Mycosphaerellales</taxon>
        <taxon>Teratosphaeriaceae</taxon>
        <taxon>Teratosphaeria</taxon>
    </lineage>
</organism>
<keyword evidence="3" id="KW-1185">Reference proteome</keyword>
<evidence type="ECO:0000313" key="3">
    <source>
        <dbReference type="Proteomes" id="UP000799436"/>
    </source>
</evidence>